<keyword evidence="2" id="KW-1185">Reference proteome</keyword>
<sequence length="419" mass="48173">MSSNPSQGALTDFHTNKCPVCGRMCGDDKQICHPTDFVTTERKLAMRQCLFPELRPEFSDSVPLSPVVGSDSLPFNVQYLTLAPLMQAFSNELDEYEKSTSYEFPDQPWIQRIYRNHHIPDGKLTRCLHAALQEIEKRIEAREQDSDVIDVLAHLVYLDQFGLLPGYDRLRTNKSIRRICSDHFGSEISDATIENSELLVRRRVDRAKVYSTTSAFRRKWDLEIHLDGFDHRPVVGDHRDHNLVTRAAKEKLSLLPTVHWACAPHSFYLGENSGSSAAVIDSSKVPTFEFDFAGFKNMPQGQKLEYLGIVADWDESNYEIYYQLKQLQETDALGIIVHCNRHSIYEFLHFLKTNELIAKPEVLPDTLDQYQAIPNVQALHDTIIREVPFLDGIVIYPRRKFLDETFLQIDQLMRGQNNA</sequence>
<protein>
    <submittedName>
        <fullName evidence="1">Uncharacterized protein</fullName>
    </submittedName>
</protein>
<dbReference type="RefSeq" id="WP_338006629.1">
    <property type="nucleotide sequence ID" value="NZ_JAOPKB010000001.1"/>
</dbReference>
<proteinExistence type="predicted"/>
<accession>A0ABT2Q876</accession>
<name>A0ABT2Q876_9EURY</name>
<gene>
    <name evidence="1" type="ORF">OB955_00035</name>
</gene>
<evidence type="ECO:0000313" key="2">
    <source>
        <dbReference type="Proteomes" id="UP001320972"/>
    </source>
</evidence>
<dbReference type="Proteomes" id="UP001320972">
    <property type="component" value="Unassembled WGS sequence"/>
</dbReference>
<evidence type="ECO:0000313" key="1">
    <source>
        <dbReference type="EMBL" id="MCU4971126.1"/>
    </source>
</evidence>
<organism evidence="1 2">
    <name type="scientific">Natronoglomus mannanivorans</name>
    <dbReference type="NCBI Taxonomy" id="2979990"/>
    <lineage>
        <taxon>Archaea</taxon>
        <taxon>Methanobacteriati</taxon>
        <taxon>Methanobacteriota</taxon>
        <taxon>Stenosarchaea group</taxon>
        <taxon>Halobacteria</taxon>
        <taxon>Halobacteriales</taxon>
        <taxon>Natrialbaceae</taxon>
        <taxon>Natronoglomus</taxon>
    </lineage>
</organism>
<comment type="caution">
    <text evidence="1">The sequence shown here is derived from an EMBL/GenBank/DDBJ whole genome shotgun (WGS) entry which is preliminary data.</text>
</comment>
<dbReference type="EMBL" id="JAOPKB010000001">
    <property type="protein sequence ID" value="MCU4971126.1"/>
    <property type="molecule type" value="Genomic_DNA"/>
</dbReference>
<reference evidence="1 2" key="1">
    <citation type="submission" date="2022-09" db="EMBL/GenBank/DDBJ databases">
        <title>Enrichment on poylsaccharides allowed isolation of novel metabolic and taxonomic groups of Haloarchaea.</title>
        <authorList>
            <person name="Sorokin D.Y."/>
            <person name="Elcheninov A.G."/>
            <person name="Khizhniak T.V."/>
            <person name="Kolganova T.V."/>
            <person name="Kublanov I.V."/>
        </authorList>
    </citation>
    <scope>NUCLEOTIDE SEQUENCE [LARGE SCALE GENOMIC DNA]</scope>
    <source>
        <strain evidence="1 2">AArc-m2/3/4</strain>
    </source>
</reference>